<dbReference type="Gene3D" id="3.40.1190.10">
    <property type="entry name" value="Mur-like, catalytic domain"/>
    <property type="match status" value="1"/>
</dbReference>
<dbReference type="GO" id="GO:0005524">
    <property type="term" value="F:ATP binding"/>
    <property type="evidence" value="ECO:0007669"/>
    <property type="project" value="UniProtKB-KW"/>
</dbReference>
<evidence type="ECO:0000256" key="4">
    <source>
        <dbReference type="ARBA" id="ARBA00022840"/>
    </source>
</evidence>
<dbReference type="InterPro" id="IPR036565">
    <property type="entry name" value="Mur-like_cat_sf"/>
</dbReference>
<evidence type="ECO:0000313" key="12">
    <source>
        <dbReference type="EMBL" id="WOO39291.1"/>
    </source>
</evidence>
<sequence>MRSIVHCLIVNLPHRAWMHIYFMGVCGTAMGNAALMMREAGHDVSGADTGVYPPMSDQLRSGGIDVLEGWSAHRLETLAPDLVVVGNVISRGNPEVEWLLETNRIPYTSLPDLLGNEAIGKRPSVVVAGTHGKTTTSTLTAFLLESSGLNPGWLIGGVPLNLPTGACFGQPDMPFVIEGDEYDSAFFDKRSKFVHYRPRILALNNLEFDHGDIFRDLADILRSFSHVIRLVPRGGSIVYNGDDENLAKLLPVDWCQAYSVGIGEGCDLRIIDFAEDRKGASFVLRWRGTIWGKVKWDMSGLFNARNAAVAALSAGLVAKPDDPLCAIDLGLLSRFKGIKRRQEILLENEALTVIEDFGHHPTAIAGTLQSLRARYPDHRLTACFEPRSNTAATNVLESDFEKALGLADAVYLGPVHRAERYAEERRLNTNAMAARLNQQSVCSGAFKTNDDLVEELIHATRTKQDKPRCVVFFSNGAFGGVMPRYVDACCE</sequence>
<feature type="domain" description="Mur ligase N-terminal catalytic" evidence="9">
    <location>
        <begin position="19"/>
        <end position="118"/>
    </location>
</feature>
<dbReference type="KEGG" id="puo:RZN69_11765"/>
<evidence type="ECO:0000259" key="10">
    <source>
        <dbReference type="Pfam" id="PF02875"/>
    </source>
</evidence>
<dbReference type="EMBL" id="CP136920">
    <property type="protein sequence ID" value="WOO39291.1"/>
    <property type="molecule type" value="Genomic_DNA"/>
</dbReference>
<feature type="domain" description="Mur ligase central" evidence="11">
    <location>
        <begin position="127"/>
        <end position="313"/>
    </location>
</feature>
<dbReference type="GO" id="GO:0051301">
    <property type="term" value="P:cell division"/>
    <property type="evidence" value="ECO:0007669"/>
    <property type="project" value="UniProtKB-KW"/>
</dbReference>
<keyword evidence="8" id="KW-0961">Cell wall biogenesis/degradation</keyword>
<dbReference type="GO" id="GO:0071555">
    <property type="term" value="P:cell wall organization"/>
    <property type="evidence" value="ECO:0007669"/>
    <property type="project" value="UniProtKB-KW"/>
</dbReference>
<feature type="domain" description="Mur ligase C-terminal" evidence="10">
    <location>
        <begin position="340"/>
        <end position="455"/>
    </location>
</feature>
<dbReference type="InterPro" id="IPR050061">
    <property type="entry name" value="MurCDEF_pg_biosynth"/>
</dbReference>
<dbReference type="InterPro" id="IPR036615">
    <property type="entry name" value="Mur_ligase_C_dom_sf"/>
</dbReference>
<dbReference type="SUPFAM" id="SSF53244">
    <property type="entry name" value="MurD-like peptide ligases, peptide-binding domain"/>
    <property type="match status" value="1"/>
</dbReference>
<dbReference type="GO" id="GO:0008360">
    <property type="term" value="P:regulation of cell shape"/>
    <property type="evidence" value="ECO:0007669"/>
    <property type="project" value="UniProtKB-KW"/>
</dbReference>
<dbReference type="Pfam" id="PF02875">
    <property type="entry name" value="Mur_ligase_C"/>
    <property type="match status" value="1"/>
</dbReference>
<evidence type="ECO:0000313" key="13">
    <source>
        <dbReference type="Proteomes" id="UP001304300"/>
    </source>
</evidence>
<organism evidence="12 13">
    <name type="scientific">Rubellicoccus peritrichatus</name>
    <dbReference type="NCBI Taxonomy" id="3080537"/>
    <lineage>
        <taxon>Bacteria</taxon>
        <taxon>Pseudomonadati</taxon>
        <taxon>Verrucomicrobiota</taxon>
        <taxon>Opitutia</taxon>
        <taxon>Puniceicoccales</taxon>
        <taxon>Cerasicoccaceae</taxon>
        <taxon>Rubellicoccus</taxon>
    </lineage>
</organism>
<dbReference type="AlphaFoldDB" id="A0AAQ3L5K1"/>
<dbReference type="Gene3D" id="3.90.190.20">
    <property type="entry name" value="Mur ligase, C-terminal domain"/>
    <property type="match status" value="1"/>
</dbReference>
<dbReference type="Proteomes" id="UP001304300">
    <property type="component" value="Chromosome"/>
</dbReference>
<evidence type="ECO:0000256" key="6">
    <source>
        <dbReference type="ARBA" id="ARBA00022984"/>
    </source>
</evidence>
<evidence type="ECO:0000256" key="2">
    <source>
        <dbReference type="ARBA" id="ARBA00022618"/>
    </source>
</evidence>
<keyword evidence="3" id="KW-0547">Nucleotide-binding</keyword>
<evidence type="ECO:0000259" key="9">
    <source>
        <dbReference type="Pfam" id="PF01225"/>
    </source>
</evidence>
<dbReference type="PANTHER" id="PTHR43445:SF5">
    <property type="entry name" value="UDP-N-ACETYLMURAMATE--L-ALANYL-GAMMA-D-GLUTAMYL-MESO-2,6-DIAMINOHEPTANDIOATE LIGASE"/>
    <property type="match status" value="1"/>
</dbReference>
<keyword evidence="7" id="KW-0131">Cell cycle</keyword>
<evidence type="ECO:0000256" key="1">
    <source>
        <dbReference type="ARBA" id="ARBA00022598"/>
    </source>
</evidence>
<evidence type="ECO:0000259" key="11">
    <source>
        <dbReference type="Pfam" id="PF08245"/>
    </source>
</evidence>
<keyword evidence="2" id="KW-0132">Cell division</keyword>
<evidence type="ECO:0000256" key="7">
    <source>
        <dbReference type="ARBA" id="ARBA00023306"/>
    </source>
</evidence>
<keyword evidence="5" id="KW-0133">Cell shape</keyword>
<gene>
    <name evidence="12" type="ORF">RZN69_11765</name>
</gene>
<dbReference type="SUPFAM" id="SSF53623">
    <property type="entry name" value="MurD-like peptide ligases, catalytic domain"/>
    <property type="match status" value="1"/>
</dbReference>
<dbReference type="Gene3D" id="3.40.50.720">
    <property type="entry name" value="NAD(P)-binding Rossmann-like Domain"/>
    <property type="match status" value="1"/>
</dbReference>
<dbReference type="Pfam" id="PF01225">
    <property type="entry name" value="Mur_ligase"/>
    <property type="match status" value="1"/>
</dbReference>
<dbReference type="GO" id="GO:0016881">
    <property type="term" value="F:acid-amino acid ligase activity"/>
    <property type="evidence" value="ECO:0007669"/>
    <property type="project" value="InterPro"/>
</dbReference>
<dbReference type="SUPFAM" id="SSF51984">
    <property type="entry name" value="MurCD N-terminal domain"/>
    <property type="match status" value="1"/>
</dbReference>
<dbReference type="Pfam" id="PF08245">
    <property type="entry name" value="Mur_ligase_M"/>
    <property type="match status" value="1"/>
</dbReference>
<dbReference type="RefSeq" id="WP_317831130.1">
    <property type="nucleotide sequence ID" value="NZ_CP136920.1"/>
</dbReference>
<evidence type="ECO:0000256" key="3">
    <source>
        <dbReference type="ARBA" id="ARBA00022741"/>
    </source>
</evidence>
<proteinExistence type="predicted"/>
<evidence type="ECO:0000256" key="5">
    <source>
        <dbReference type="ARBA" id="ARBA00022960"/>
    </source>
</evidence>
<keyword evidence="4" id="KW-0067">ATP-binding</keyword>
<dbReference type="PANTHER" id="PTHR43445">
    <property type="entry name" value="UDP-N-ACETYLMURAMATE--L-ALANINE LIGASE-RELATED"/>
    <property type="match status" value="1"/>
</dbReference>
<dbReference type="GO" id="GO:0009252">
    <property type="term" value="P:peptidoglycan biosynthetic process"/>
    <property type="evidence" value="ECO:0007669"/>
    <property type="project" value="UniProtKB-KW"/>
</dbReference>
<keyword evidence="1 12" id="KW-0436">Ligase</keyword>
<dbReference type="InterPro" id="IPR000713">
    <property type="entry name" value="Mur_ligase_N"/>
</dbReference>
<dbReference type="InterPro" id="IPR013221">
    <property type="entry name" value="Mur_ligase_cen"/>
</dbReference>
<reference evidence="12 13" key="1">
    <citation type="submission" date="2023-10" db="EMBL/GenBank/DDBJ databases">
        <title>Rubellicoccus peritrichatus gen. nov., sp. nov., isolated from an algae of coral reef tank.</title>
        <authorList>
            <person name="Luo J."/>
        </authorList>
    </citation>
    <scope>NUCLEOTIDE SEQUENCE [LARGE SCALE GENOMIC DNA]</scope>
    <source>
        <strain evidence="12 13">CR14</strain>
    </source>
</reference>
<protein>
    <submittedName>
        <fullName evidence="12">Mur ligase family protein</fullName>
    </submittedName>
</protein>
<evidence type="ECO:0000256" key="8">
    <source>
        <dbReference type="ARBA" id="ARBA00023316"/>
    </source>
</evidence>
<keyword evidence="13" id="KW-1185">Reference proteome</keyword>
<name>A0AAQ3L5K1_9BACT</name>
<accession>A0AAQ3L5K1</accession>
<dbReference type="InterPro" id="IPR004101">
    <property type="entry name" value="Mur_ligase_C"/>
</dbReference>
<keyword evidence="6" id="KW-0573">Peptidoglycan synthesis</keyword>